<accession>A0A4Y7JU61</accession>
<dbReference type="OMA" id="QADANCA"/>
<feature type="disulfide bond" evidence="4">
    <location>
        <begin position="203"/>
        <end position="236"/>
    </location>
</feature>
<name>A0A4Y7JU61_PAPSO</name>
<organism evidence="7 8">
    <name type="scientific">Papaver somniferum</name>
    <name type="common">Opium poppy</name>
    <dbReference type="NCBI Taxonomy" id="3469"/>
    <lineage>
        <taxon>Eukaryota</taxon>
        <taxon>Viridiplantae</taxon>
        <taxon>Streptophyta</taxon>
        <taxon>Embryophyta</taxon>
        <taxon>Tracheophyta</taxon>
        <taxon>Spermatophyta</taxon>
        <taxon>Magnoliopsida</taxon>
        <taxon>Ranunculales</taxon>
        <taxon>Papaveraceae</taxon>
        <taxon>Papaveroideae</taxon>
        <taxon>Papaver</taxon>
    </lineage>
</organism>
<feature type="domain" description="Glycoside hydrolase family 19 catalytic" evidence="5">
    <location>
        <begin position="52"/>
        <end position="74"/>
    </location>
</feature>
<dbReference type="GO" id="GO:0050832">
    <property type="term" value="P:defense response to fungus"/>
    <property type="evidence" value="ECO:0007669"/>
    <property type="project" value="UniProtKB-ARBA"/>
</dbReference>
<dbReference type="SUPFAM" id="SSF53955">
    <property type="entry name" value="Lysozyme-like"/>
    <property type="match status" value="1"/>
</dbReference>
<dbReference type="PANTHER" id="PTHR22595:SF79">
    <property type="entry name" value="CHITINASE 12"/>
    <property type="match status" value="1"/>
</dbReference>
<dbReference type="CDD" id="cd00325">
    <property type="entry name" value="chitinase_GH19"/>
    <property type="match status" value="1"/>
</dbReference>
<evidence type="ECO:0000259" key="5">
    <source>
        <dbReference type="PROSITE" id="PS00773"/>
    </source>
</evidence>
<dbReference type="Gene3D" id="1.10.530.10">
    <property type="match status" value="1"/>
</dbReference>
<dbReference type="InterPro" id="IPR016283">
    <property type="entry name" value="Glyco_hydro_19"/>
</dbReference>
<evidence type="ECO:0000259" key="6">
    <source>
        <dbReference type="PROSITE" id="PS00774"/>
    </source>
</evidence>
<feature type="active site" description="Proton donor" evidence="3">
    <location>
        <position position="96"/>
    </location>
</feature>
<dbReference type="FunFam" id="3.30.20.10:FF:000001">
    <property type="entry name" value="Endochitinase (Chitinase)"/>
    <property type="match status" value="1"/>
</dbReference>
<dbReference type="AlphaFoldDB" id="A0A4Y7JU61"/>
<evidence type="ECO:0000256" key="4">
    <source>
        <dbReference type="PIRSR" id="PIRSR001060-2"/>
    </source>
</evidence>
<evidence type="ECO:0000256" key="1">
    <source>
        <dbReference type="ARBA" id="ARBA00022821"/>
    </source>
</evidence>
<keyword evidence="1" id="KW-0611">Plant defense</keyword>
<protein>
    <recommendedName>
        <fullName evidence="5 6">Glycoside hydrolase family 19 catalytic domain-containing protein</fullName>
    </recommendedName>
</protein>
<dbReference type="GO" id="GO:0005975">
    <property type="term" value="P:carbohydrate metabolic process"/>
    <property type="evidence" value="ECO:0007669"/>
    <property type="project" value="InterPro"/>
</dbReference>
<keyword evidence="8" id="KW-1185">Reference proteome</keyword>
<dbReference type="PROSITE" id="PS00774">
    <property type="entry name" value="CHITINASE_19_2"/>
    <property type="match status" value="1"/>
</dbReference>
<dbReference type="InterPro" id="IPR023346">
    <property type="entry name" value="Lysozyme-like_dom_sf"/>
</dbReference>
<dbReference type="PIRSF" id="PIRSF001060">
    <property type="entry name" value="Endochitinase"/>
    <property type="match status" value="1"/>
</dbReference>
<sequence>MNAAASLGFVVQQEILHTVARDVERVLARPLPTLTSIVTPEFFNGILNQGDCPGKNFYSHGAFLDALSSYDRFGRAGTQDDSKREIAAFFAHASHETERFCFTEEKDGATKYYCNETDLQYPCAPGKLYYGRGPLQLTWNYNYGPAGQENNFDGLNNPEIVANDPAVSFRTALWYWMRSVHKIITSGQGFRATIEAINGALECGNLAESGKVESRVNYYTTYCSQLKVAPGDNLRC</sequence>
<proteinExistence type="predicted"/>
<feature type="domain" description="Glycoside hydrolase family 19 catalytic" evidence="6">
    <location>
        <begin position="167"/>
        <end position="177"/>
    </location>
</feature>
<dbReference type="GO" id="GO:0016998">
    <property type="term" value="P:cell wall macromolecule catabolic process"/>
    <property type="evidence" value="ECO:0007669"/>
    <property type="project" value="InterPro"/>
</dbReference>
<dbReference type="Gramene" id="RZC64096">
    <property type="protein sequence ID" value="RZC64096"/>
    <property type="gene ID" value="C5167_025857"/>
</dbReference>
<dbReference type="GO" id="GO:0006032">
    <property type="term" value="P:chitin catabolic process"/>
    <property type="evidence" value="ECO:0007669"/>
    <property type="project" value="InterPro"/>
</dbReference>
<dbReference type="EMBL" id="CM010719">
    <property type="protein sequence ID" value="RZC64096.1"/>
    <property type="molecule type" value="Genomic_DNA"/>
</dbReference>
<dbReference type="InterPro" id="IPR000726">
    <property type="entry name" value="Glyco_hydro_19_cat"/>
</dbReference>
<dbReference type="PROSITE" id="PS00773">
    <property type="entry name" value="CHITINASE_19_1"/>
    <property type="match status" value="1"/>
</dbReference>
<dbReference type="Pfam" id="PF00182">
    <property type="entry name" value="Glyco_hydro_19"/>
    <property type="match status" value="2"/>
</dbReference>
<evidence type="ECO:0000313" key="7">
    <source>
        <dbReference type="EMBL" id="RZC64096.1"/>
    </source>
</evidence>
<evidence type="ECO:0000313" key="8">
    <source>
        <dbReference type="Proteomes" id="UP000316621"/>
    </source>
</evidence>
<feature type="disulfide bond" evidence="4">
    <location>
        <begin position="114"/>
        <end position="123"/>
    </location>
</feature>
<dbReference type="Proteomes" id="UP000316621">
    <property type="component" value="Chromosome 5"/>
</dbReference>
<keyword evidence="2 4" id="KW-1015">Disulfide bond</keyword>
<gene>
    <name evidence="7" type="ORF">C5167_025857</name>
</gene>
<feature type="disulfide bond" evidence="4">
    <location>
        <begin position="52"/>
        <end position="101"/>
    </location>
</feature>
<evidence type="ECO:0000256" key="3">
    <source>
        <dbReference type="PIRSR" id="PIRSR001060-1"/>
    </source>
</evidence>
<reference evidence="7 8" key="1">
    <citation type="journal article" date="2018" name="Science">
        <title>The opium poppy genome and morphinan production.</title>
        <authorList>
            <person name="Guo L."/>
            <person name="Winzer T."/>
            <person name="Yang X."/>
            <person name="Li Y."/>
            <person name="Ning Z."/>
            <person name="He Z."/>
            <person name="Teodor R."/>
            <person name="Lu Y."/>
            <person name="Bowser T.A."/>
            <person name="Graham I.A."/>
            <person name="Ye K."/>
        </authorList>
    </citation>
    <scope>NUCLEOTIDE SEQUENCE [LARGE SCALE GENOMIC DNA]</scope>
    <source>
        <strain evidence="8">cv. HN1</strain>
        <tissue evidence="7">Leaves</tissue>
    </source>
</reference>
<dbReference type="PANTHER" id="PTHR22595">
    <property type="entry name" value="CHITINASE-RELATED"/>
    <property type="match status" value="1"/>
</dbReference>
<dbReference type="Gene3D" id="3.30.20.10">
    <property type="entry name" value="Endochitinase, domain 2"/>
    <property type="match status" value="1"/>
</dbReference>
<evidence type="ECO:0000256" key="2">
    <source>
        <dbReference type="ARBA" id="ARBA00023157"/>
    </source>
</evidence>
<dbReference type="GO" id="GO:0004568">
    <property type="term" value="F:chitinase activity"/>
    <property type="evidence" value="ECO:0007669"/>
    <property type="project" value="InterPro"/>
</dbReference>